<reference evidence="3 4" key="1">
    <citation type="submission" date="2017-06" db="EMBL/GenBank/DDBJ databases">
        <title>Sequencing and comparative analysis of myxobacterial genomes.</title>
        <authorList>
            <person name="Rupp O."/>
            <person name="Goesmann A."/>
            <person name="Sogaard-Andersen L."/>
        </authorList>
    </citation>
    <scope>NUCLEOTIDE SEQUENCE [LARGE SCALE GENOMIC DNA]</scope>
    <source>
        <strain evidence="3 4">DSM 52655</strain>
    </source>
</reference>
<dbReference type="EMBL" id="CP022098">
    <property type="protein sequence ID" value="ATB38926.1"/>
    <property type="molecule type" value="Genomic_DNA"/>
</dbReference>
<feature type="transmembrane region" description="Helical" evidence="1">
    <location>
        <begin position="459"/>
        <end position="475"/>
    </location>
</feature>
<feature type="transmembrane region" description="Helical" evidence="1">
    <location>
        <begin position="326"/>
        <end position="350"/>
    </location>
</feature>
<keyword evidence="1" id="KW-1133">Transmembrane helix</keyword>
<dbReference type="KEGG" id="cfus:CYFUS_004363"/>
<evidence type="ECO:0000313" key="4">
    <source>
        <dbReference type="Proteomes" id="UP000217257"/>
    </source>
</evidence>
<proteinExistence type="predicted"/>
<gene>
    <name evidence="3" type="ORF">CYFUS_004363</name>
</gene>
<protein>
    <submittedName>
        <fullName evidence="3">Peptidase M28</fullName>
    </submittedName>
</protein>
<evidence type="ECO:0000313" key="3">
    <source>
        <dbReference type="EMBL" id="ATB38926.1"/>
    </source>
</evidence>
<dbReference type="RefSeq" id="WP_095987026.1">
    <property type="nucleotide sequence ID" value="NZ_CP022098.1"/>
</dbReference>
<dbReference type="AlphaFoldDB" id="A0A250J6Y2"/>
<sequence length="770" mass="83903">MIRRSLFAGFAVAVLLGGVLLAYQPVTGSLPEGASGEASGFHWRHVAERLRIISAESHFIGTRAHREVYRYILEEAAKNPGVQVELQSVEASYRAWEPFAIATVNNVVARLPGTQGGRSVLVVAHYDSAPTSPGAADDGTAVAAMLEVLRLMASGTRPRNDLVFLFADAEEVGSMGASAFLEALTPAERERIATVLNFDARGNRGPVVMFETSQDNGWLIEQFATASPSPVGHSLASAIYGLLKNGTDFSVFRDAGMSGLNFAYFDGLEVYHTRGESAASVDPRSIQHQGEQMLALVRQLANEDLSHVVSPPVIYFDVLGLFVVRYGLWLGQVLALGCALGLGLLLFRGVRSGQLRLGRCGVALAVALGGVVLPALLAWLLWGAVRWLEPRYMLLPGETSVSTERYFIGLLVLAAAVIAWGAHAVRRLLTPAELAVGALVPWTMLAVLSVFLLPGTSYFFQWPQLCGLGLLSLLLREERQPSAPSSLALGLAPLLFVPSILLVVPLTRLLYAAFGMTGIALVIALWSLGWTLFVPFLRFILGGPLVWCARLGVVAGGALFVAAFVMRVFDSSQPSMNSLVYLLDIDQKKAFWVSGDPFLDEWTGPSLGAGARQEQLEHYFPYVDWKVFVAETSVREYPAPGLEVLADTRQGARRQVAIRLLPRLDASMLELRVSPAKLLGVEVAGKHYGPAELRSDWGRLIFQFWTPATTGVDMKLLLEEDLQVELRLSEVRYGSESTEPLFPQRRPADKSPYPFGWFSDSVRVTQAVRL</sequence>
<dbReference type="SUPFAM" id="SSF53187">
    <property type="entry name" value="Zn-dependent exopeptidases"/>
    <property type="match status" value="1"/>
</dbReference>
<dbReference type="InterPro" id="IPR045175">
    <property type="entry name" value="M28_fam"/>
</dbReference>
<dbReference type="GO" id="GO:0006508">
    <property type="term" value="P:proteolysis"/>
    <property type="evidence" value="ECO:0007669"/>
    <property type="project" value="InterPro"/>
</dbReference>
<evidence type="ECO:0000259" key="2">
    <source>
        <dbReference type="Pfam" id="PF04389"/>
    </source>
</evidence>
<feature type="transmembrane region" description="Helical" evidence="1">
    <location>
        <begin position="487"/>
        <end position="504"/>
    </location>
</feature>
<dbReference type="PANTHER" id="PTHR12147">
    <property type="entry name" value="METALLOPEPTIDASE M28 FAMILY MEMBER"/>
    <property type="match status" value="1"/>
</dbReference>
<dbReference type="GO" id="GO:0008235">
    <property type="term" value="F:metalloexopeptidase activity"/>
    <property type="evidence" value="ECO:0007669"/>
    <property type="project" value="InterPro"/>
</dbReference>
<accession>A0A250J6Y2</accession>
<feature type="transmembrane region" description="Helical" evidence="1">
    <location>
        <begin position="510"/>
        <end position="533"/>
    </location>
</feature>
<name>A0A250J6Y2_9BACT</name>
<dbReference type="InterPro" id="IPR007484">
    <property type="entry name" value="Peptidase_M28"/>
</dbReference>
<dbReference type="Proteomes" id="UP000217257">
    <property type="component" value="Chromosome"/>
</dbReference>
<feature type="transmembrane region" description="Helical" evidence="1">
    <location>
        <begin position="545"/>
        <end position="569"/>
    </location>
</feature>
<feature type="transmembrane region" description="Helical" evidence="1">
    <location>
        <begin position="405"/>
        <end position="422"/>
    </location>
</feature>
<feature type="transmembrane region" description="Helical" evidence="1">
    <location>
        <begin position="434"/>
        <end position="453"/>
    </location>
</feature>
<keyword evidence="1" id="KW-0472">Membrane</keyword>
<feature type="domain" description="Peptidase M28" evidence="2">
    <location>
        <begin position="106"/>
        <end position="296"/>
    </location>
</feature>
<evidence type="ECO:0000256" key="1">
    <source>
        <dbReference type="SAM" id="Phobius"/>
    </source>
</evidence>
<dbReference type="Pfam" id="PF04389">
    <property type="entry name" value="Peptidase_M28"/>
    <property type="match status" value="1"/>
</dbReference>
<feature type="transmembrane region" description="Helical" evidence="1">
    <location>
        <begin position="362"/>
        <end position="385"/>
    </location>
</feature>
<organism evidence="3 4">
    <name type="scientific">Cystobacter fuscus</name>
    <dbReference type="NCBI Taxonomy" id="43"/>
    <lineage>
        <taxon>Bacteria</taxon>
        <taxon>Pseudomonadati</taxon>
        <taxon>Myxococcota</taxon>
        <taxon>Myxococcia</taxon>
        <taxon>Myxococcales</taxon>
        <taxon>Cystobacterineae</taxon>
        <taxon>Archangiaceae</taxon>
        <taxon>Cystobacter</taxon>
    </lineage>
</organism>
<dbReference type="PANTHER" id="PTHR12147:SF26">
    <property type="entry name" value="PEPTIDASE M28 DOMAIN-CONTAINING PROTEIN"/>
    <property type="match status" value="1"/>
</dbReference>
<dbReference type="Gene3D" id="3.40.630.10">
    <property type="entry name" value="Zn peptidases"/>
    <property type="match status" value="1"/>
</dbReference>
<keyword evidence="1" id="KW-0812">Transmembrane</keyword>